<evidence type="ECO:0000256" key="1">
    <source>
        <dbReference type="ARBA" id="ARBA00009776"/>
    </source>
</evidence>
<organism evidence="10">
    <name type="scientific">marine sediment metagenome</name>
    <dbReference type="NCBI Taxonomy" id="412755"/>
    <lineage>
        <taxon>unclassified sequences</taxon>
        <taxon>metagenomes</taxon>
        <taxon>ecological metagenomes</taxon>
    </lineage>
</organism>
<evidence type="ECO:0000256" key="6">
    <source>
        <dbReference type="ARBA" id="ARBA00022777"/>
    </source>
</evidence>
<accession>X0UTT3</accession>
<dbReference type="PANTHER" id="PTHR10344">
    <property type="entry name" value="THYMIDYLATE KINASE"/>
    <property type="match status" value="1"/>
</dbReference>
<comment type="caution">
    <text evidence="10">The sequence shown here is derived from an EMBL/GenBank/DDBJ whole genome shotgun (WGS) entry which is preliminary data.</text>
</comment>
<dbReference type="GO" id="GO:0006233">
    <property type="term" value="P:dTDP biosynthetic process"/>
    <property type="evidence" value="ECO:0007669"/>
    <property type="project" value="InterPro"/>
</dbReference>
<feature type="non-terminal residue" evidence="10">
    <location>
        <position position="132"/>
    </location>
</feature>
<reference evidence="10" key="1">
    <citation type="journal article" date="2014" name="Front. Microbiol.">
        <title>High frequency of phylogenetically diverse reductive dehalogenase-homologous genes in deep subseafloor sedimentary metagenomes.</title>
        <authorList>
            <person name="Kawai M."/>
            <person name="Futagami T."/>
            <person name="Toyoda A."/>
            <person name="Takaki Y."/>
            <person name="Nishi S."/>
            <person name="Hori S."/>
            <person name="Arai W."/>
            <person name="Tsubouchi T."/>
            <person name="Morono Y."/>
            <person name="Uchiyama I."/>
            <person name="Ito T."/>
            <person name="Fujiyama A."/>
            <person name="Inagaki F."/>
            <person name="Takami H."/>
        </authorList>
    </citation>
    <scope>NUCLEOTIDE SEQUENCE</scope>
    <source>
        <strain evidence="10">Expedition CK06-06</strain>
    </source>
</reference>
<evidence type="ECO:0000313" key="10">
    <source>
        <dbReference type="EMBL" id="GAG09264.1"/>
    </source>
</evidence>
<keyword evidence="6" id="KW-0418">Kinase</keyword>
<comment type="similarity">
    <text evidence="1">Belongs to the thymidylate kinase family.</text>
</comment>
<dbReference type="SUPFAM" id="SSF52540">
    <property type="entry name" value="P-loop containing nucleoside triphosphate hydrolases"/>
    <property type="match status" value="1"/>
</dbReference>
<dbReference type="InterPro" id="IPR027417">
    <property type="entry name" value="P-loop_NTPase"/>
</dbReference>
<dbReference type="GO" id="GO:0005829">
    <property type="term" value="C:cytosol"/>
    <property type="evidence" value="ECO:0007669"/>
    <property type="project" value="TreeGrafter"/>
</dbReference>
<dbReference type="PROSITE" id="PS01331">
    <property type="entry name" value="THYMIDYLATE_KINASE"/>
    <property type="match status" value="1"/>
</dbReference>
<proteinExistence type="inferred from homology"/>
<gene>
    <name evidence="10" type="ORF">S01H1_38970</name>
</gene>
<evidence type="ECO:0000256" key="4">
    <source>
        <dbReference type="ARBA" id="ARBA00022727"/>
    </source>
</evidence>
<dbReference type="GO" id="GO:0005524">
    <property type="term" value="F:ATP binding"/>
    <property type="evidence" value="ECO:0007669"/>
    <property type="project" value="UniProtKB-KW"/>
</dbReference>
<feature type="domain" description="Thymidylate kinase-like" evidence="9">
    <location>
        <begin position="9"/>
        <end position="131"/>
    </location>
</feature>
<dbReference type="CDD" id="cd01672">
    <property type="entry name" value="TMPK"/>
    <property type="match status" value="1"/>
</dbReference>
<dbReference type="EMBL" id="BARS01024555">
    <property type="protein sequence ID" value="GAG09264.1"/>
    <property type="molecule type" value="Genomic_DNA"/>
</dbReference>
<sequence>MRNPAFIVFEGGEGSGKSTQAKALNIRLRKLGFDVVFTHEPGGTMLGNKLRRWVKWGRDVTLPTELFLFLASRSQLVTKVIRPALARGYIVICDRFAASTIAYQGYGRGVDLSLLESLNDFVTDSLVPDLTV</sequence>
<protein>
    <recommendedName>
        <fullName evidence="2">dTMP kinase</fullName>
        <ecNumber evidence="2">2.7.4.9</ecNumber>
    </recommendedName>
</protein>
<evidence type="ECO:0000256" key="8">
    <source>
        <dbReference type="ARBA" id="ARBA00048743"/>
    </source>
</evidence>
<dbReference type="PANTHER" id="PTHR10344:SF4">
    <property type="entry name" value="UMP-CMP KINASE 2, MITOCHONDRIAL"/>
    <property type="match status" value="1"/>
</dbReference>
<dbReference type="Gene3D" id="3.40.50.300">
    <property type="entry name" value="P-loop containing nucleotide triphosphate hydrolases"/>
    <property type="match status" value="1"/>
</dbReference>
<dbReference type="EC" id="2.7.4.9" evidence="2"/>
<keyword evidence="4" id="KW-0545">Nucleotide biosynthesis</keyword>
<keyword evidence="5" id="KW-0547">Nucleotide-binding</keyword>
<evidence type="ECO:0000256" key="3">
    <source>
        <dbReference type="ARBA" id="ARBA00022679"/>
    </source>
</evidence>
<dbReference type="Pfam" id="PF02223">
    <property type="entry name" value="Thymidylate_kin"/>
    <property type="match status" value="1"/>
</dbReference>
<dbReference type="InterPro" id="IPR039430">
    <property type="entry name" value="Thymidylate_kin-like_dom"/>
</dbReference>
<name>X0UTT3_9ZZZZ</name>
<dbReference type="AlphaFoldDB" id="X0UTT3"/>
<keyword evidence="3" id="KW-0808">Transferase</keyword>
<evidence type="ECO:0000259" key="9">
    <source>
        <dbReference type="Pfam" id="PF02223"/>
    </source>
</evidence>
<dbReference type="GO" id="GO:0006227">
    <property type="term" value="P:dUDP biosynthetic process"/>
    <property type="evidence" value="ECO:0007669"/>
    <property type="project" value="TreeGrafter"/>
</dbReference>
<comment type="catalytic activity">
    <reaction evidence="8">
        <text>dTMP + ATP = dTDP + ADP</text>
        <dbReference type="Rhea" id="RHEA:13517"/>
        <dbReference type="ChEBI" id="CHEBI:30616"/>
        <dbReference type="ChEBI" id="CHEBI:58369"/>
        <dbReference type="ChEBI" id="CHEBI:63528"/>
        <dbReference type="ChEBI" id="CHEBI:456216"/>
        <dbReference type="EC" id="2.7.4.9"/>
    </reaction>
</comment>
<dbReference type="InterPro" id="IPR018095">
    <property type="entry name" value="Thymidylate_kin_CS"/>
</dbReference>
<evidence type="ECO:0000256" key="7">
    <source>
        <dbReference type="ARBA" id="ARBA00022840"/>
    </source>
</evidence>
<dbReference type="GO" id="GO:0004798">
    <property type="term" value="F:dTMP kinase activity"/>
    <property type="evidence" value="ECO:0007669"/>
    <property type="project" value="UniProtKB-EC"/>
</dbReference>
<dbReference type="InterPro" id="IPR018094">
    <property type="entry name" value="Thymidylate_kinase"/>
</dbReference>
<dbReference type="GO" id="GO:0006235">
    <property type="term" value="P:dTTP biosynthetic process"/>
    <property type="evidence" value="ECO:0007669"/>
    <property type="project" value="TreeGrafter"/>
</dbReference>
<evidence type="ECO:0000256" key="5">
    <source>
        <dbReference type="ARBA" id="ARBA00022741"/>
    </source>
</evidence>
<keyword evidence="7" id="KW-0067">ATP-binding</keyword>
<dbReference type="NCBIfam" id="TIGR00041">
    <property type="entry name" value="DTMP_kinase"/>
    <property type="match status" value="1"/>
</dbReference>
<evidence type="ECO:0000256" key="2">
    <source>
        <dbReference type="ARBA" id="ARBA00012980"/>
    </source>
</evidence>